<evidence type="ECO:0000256" key="2">
    <source>
        <dbReference type="PIRSR" id="PIRSR000097-2"/>
    </source>
</evidence>
<evidence type="ECO:0000256" key="1">
    <source>
        <dbReference type="PIRSR" id="PIRSR000097-1"/>
    </source>
</evidence>
<dbReference type="PIRSF" id="PIRSF000097">
    <property type="entry name" value="AKR"/>
    <property type="match status" value="1"/>
</dbReference>
<evidence type="ECO:0000256" key="3">
    <source>
        <dbReference type="PIRSR" id="PIRSR000097-3"/>
    </source>
</evidence>
<dbReference type="PANTHER" id="PTHR43638:SF3">
    <property type="entry name" value="ALDEHYDE REDUCTASE"/>
    <property type="match status" value="1"/>
</dbReference>
<dbReference type="EMBL" id="RKHG01000001">
    <property type="protein sequence ID" value="ROR54091.1"/>
    <property type="molecule type" value="Genomic_DNA"/>
</dbReference>
<accession>A0A3N1ZT93</accession>
<reference evidence="5 6" key="1">
    <citation type="submission" date="2018-11" db="EMBL/GenBank/DDBJ databases">
        <title>Sequencing the genomes of 1000 actinobacteria strains.</title>
        <authorList>
            <person name="Klenk H.-P."/>
        </authorList>
    </citation>
    <scope>NUCLEOTIDE SEQUENCE [LARGE SCALE GENOMIC DNA]</scope>
    <source>
        <strain evidence="5 6">DSM 10546</strain>
    </source>
</reference>
<feature type="binding site" evidence="2">
    <location>
        <position position="110"/>
    </location>
    <ligand>
        <name>substrate</name>
    </ligand>
</feature>
<feature type="site" description="Lowers pKa of active site Tyr" evidence="3">
    <location>
        <position position="77"/>
    </location>
</feature>
<dbReference type="InterPro" id="IPR020471">
    <property type="entry name" value="AKR"/>
</dbReference>
<protein>
    <submittedName>
        <fullName evidence="5">Diketogulonate reductase-like aldo/keto reductase</fullName>
    </submittedName>
</protein>
<feature type="active site" description="Proton donor" evidence="1">
    <location>
        <position position="52"/>
    </location>
</feature>
<evidence type="ECO:0000313" key="6">
    <source>
        <dbReference type="Proteomes" id="UP000275749"/>
    </source>
</evidence>
<name>A0A3N1ZT93_9ACTN</name>
<organism evidence="5 6">
    <name type="scientific">Luteococcus japonicus</name>
    <dbReference type="NCBI Taxonomy" id="33984"/>
    <lineage>
        <taxon>Bacteria</taxon>
        <taxon>Bacillati</taxon>
        <taxon>Actinomycetota</taxon>
        <taxon>Actinomycetes</taxon>
        <taxon>Propionibacteriales</taxon>
        <taxon>Propionibacteriaceae</taxon>
        <taxon>Luteococcus</taxon>
    </lineage>
</organism>
<comment type="caution">
    <text evidence="5">The sequence shown here is derived from an EMBL/GenBank/DDBJ whole genome shotgun (WGS) entry which is preliminary data.</text>
</comment>
<proteinExistence type="predicted"/>
<dbReference type="GO" id="GO:0016491">
    <property type="term" value="F:oxidoreductase activity"/>
    <property type="evidence" value="ECO:0007669"/>
    <property type="project" value="InterPro"/>
</dbReference>
<gene>
    <name evidence="5" type="ORF">EDD41_1276</name>
</gene>
<sequence length="279" mass="29660">MRTLDFAGRQVPAIGLGTWDMGEGHTPRAQEADALRAGLDAGLVVVDTAEMYADGGAEEVVGDALAGRRDDAVLVSKVYPHNASRRGVRAACERSLARLRTDHIDVYLLHWRGRHPLAETVQGFEDLVADGLIGAWGVSNLDADDLRELGQVPGGKACVTDQVLYNLTRRGPELGVLPAAAASGMSVMAYSPLEQARIFDAPGAEALTTVADRHGATAAQVALAWTIRDGNVLAIPKSASTARVRENAAALELTLTDDDLAELDRAFPAPPRRVPLEML</sequence>
<dbReference type="RefSeq" id="WP_123575310.1">
    <property type="nucleotide sequence ID" value="NZ_RKHG01000001.1"/>
</dbReference>
<dbReference type="InterPro" id="IPR036812">
    <property type="entry name" value="NAD(P)_OxRdtase_dom_sf"/>
</dbReference>
<dbReference type="AlphaFoldDB" id="A0A3N1ZT93"/>
<dbReference type="CDD" id="cd19138">
    <property type="entry name" value="AKR_YeaE"/>
    <property type="match status" value="1"/>
</dbReference>
<dbReference type="InterPro" id="IPR023210">
    <property type="entry name" value="NADP_OxRdtase_dom"/>
</dbReference>
<dbReference type="PRINTS" id="PR00069">
    <property type="entry name" value="ALDKETRDTASE"/>
</dbReference>
<dbReference type="Pfam" id="PF00248">
    <property type="entry name" value="Aldo_ket_red"/>
    <property type="match status" value="1"/>
</dbReference>
<evidence type="ECO:0000259" key="4">
    <source>
        <dbReference type="Pfam" id="PF00248"/>
    </source>
</evidence>
<feature type="domain" description="NADP-dependent oxidoreductase" evidence="4">
    <location>
        <begin position="13"/>
        <end position="265"/>
    </location>
</feature>
<dbReference type="Proteomes" id="UP000275749">
    <property type="component" value="Unassembled WGS sequence"/>
</dbReference>
<evidence type="ECO:0000313" key="5">
    <source>
        <dbReference type="EMBL" id="ROR54091.1"/>
    </source>
</evidence>
<dbReference type="PANTHER" id="PTHR43638">
    <property type="entry name" value="OXIDOREDUCTASE, ALDO/KETO REDUCTASE FAMILY PROTEIN"/>
    <property type="match status" value="1"/>
</dbReference>
<dbReference type="Gene3D" id="3.20.20.100">
    <property type="entry name" value="NADP-dependent oxidoreductase domain"/>
    <property type="match status" value="1"/>
</dbReference>
<dbReference type="SUPFAM" id="SSF51430">
    <property type="entry name" value="NAD(P)-linked oxidoreductase"/>
    <property type="match status" value="1"/>
</dbReference>